<proteinExistence type="predicted"/>
<dbReference type="Proteomes" id="UP001291687">
    <property type="component" value="Unassembled WGS sequence"/>
</dbReference>
<dbReference type="SUPFAM" id="SSF103025">
    <property type="entry name" value="Folate-binding domain"/>
    <property type="match status" value="1"/>
</dbReference>
<dbReference type="PANTHER" id="PTHR22602:SF0">
    <property type="entry name" value="TRANSFERASE CAF17, MITOCHONDRIAL-RELATED"/>
    <property type="match status" value="1"/>
</dbReference>
<evidence type="ECO:0000313" key="1">
    <source>
        <dbReference type="EMBL" id="MEA0971120.1"/>
    </source>
</evidence>
<accession>A0ABU5NDA3</accession>
<reference evidence="1 2" key="1">
    <citation type="submission" date="2023-03" db="EMBL/GenBank/DDBJ databases">
        <title>Host association and intracellularity evolved multiple times independently in the Rickettsiales.</title>
        <authorList>
            <person name="Castelli M."/>
            <person name="Nardi T."/>
            <person name="Gammuto L."/>
            <person name="Bellinzona G."/>
            <person name="Sabaneyeva E."/>
            <person name="Potekhin A."/>
            <person name="Serra V."/>
            <person name="Petroni G."/>
            <person name="Sassera D."/>
        </authorList>
    </citation>
    <scope>NUCLEOTIDE SEQUENCE [LARGE SCALE GENOMIC DNA]</scope>
    <source>
        <strain evidence="1 2">Sr 2-6</strain>
    </source>
</reference>
<sequence>MYKLRSHIEILDVSEFYEVLYSTKKLQNVVFSLQDPRYDKLGLRSLIKTENITKLQNKSNDLYLKDKYNFAIVDGNLDLVVEKSIPIEFGAEELNAIDYKKGCYVGQEVISRAKYQGVVRKKIFKLQCGTNFAPVNQGDEVTFDAVKVGKLCSFYENLAIGLLWEEKYLGLAEKKVMINNCIWDIVLPPWR</sequence>
<organism evidence="1 2">
    <name type="scientific">Candidatus Megaera venefica</name>
    <dbReference type="NCBI Taxonomy" id="2055910"/>
    <lineage>
        <taxon>Bacteria</taxon>
        <taxon>Pseudomonadati</taxon>
        <taxon>Pseudomonadota</taxon>
        <taxon>Alphaproteobacteria</taxon>
        <taxon>Rickettsiales</taxon>
        <taxon>Rickettsiaceae</taxon>
        <taxon>Candidatus Megaera</taxon>
    </lineage>
</organism>
<keyword evidence="2" id="KW-1185">Reference proteome</keyword>
<evidence type="ECO:0000313" key="2">
    <source>
        <dbReference type="Proteomes" id="UP001291687"/>
    </source>
</evidence>
<dbReference type="NCBIfam" id="TIGR03317">
    <property type="entry name" value="ygfZ_signature"/>
    <property type="match status" value="1"/>
</dbReference>
<dbReference type="Gene3D" id="2.40.30.160">
    <property type="match status" value="1"/>
</dbReference>
<dbReference type="PANTHER" id="PTHR22602">
    <property type="entry name" value="TRANSFERASE CAF17, MITOCHONDRIAL-RELATED"/>
    <property type="match status" value="1"/>
</dbReference>
<gene>
    <name evidence="1" type="ORF">Megvenef_01093</name>
</gene>
<name>A0ABU5NDA3_9RICK</name>
<protein>
    <submittedName>
        <fullName evidence="1">Folate-binding protein YgfZ C-terminal domain protein</fullName>
    </submittedName>
</protein>
<comment type="caution">
    <text evidence="1">The sequence shown here is derived from an EMBL/GenBank/DDBJ whole genome shotgun (WGS) entry which is preliminary data.</text>
</comment>
<dbReference type="EMBL" id="JARJFB010000083">
    <property type="protein sequence ID" value="MEA0971120.1"/>
    <property type="molecule type" value="Genomic_DNA"/>
</dbReference>
<dbReference type="InterPro" id="IPR045179">
    <property type="entry name" value="YgfZ/GcvT"/>
</dbReference>
<dbReference type="InterPro" id="IPR017703">
    <property type="entry name" value="YgfZ/GCV_T_CS"/>
</dbReference>